<evidence type="ECO:0000259" key="2">
    <source>
        <dbReference type="SMART" id="SM00507"/>
    </source>
</evidence>
<feature type="region of interest" description="Disordered" evidence="1">
    <location>
        <begin position="1"/>
        <end position="23"/>
    </location>
</feature>
<proteinExistence type="predicted"/>
<feature type="compositionally biased region" description="Basic and acidic residues" evidence="1">
    <location>
        <begin position="1"/>
        <end position="11"/>
    </location>
</feature>
<keyword evidence="4" id="KW-1185">Reference proteome</keyword>
<reference evidence="4" key="1">
    <citation type="submission" date="2016-10" db="EMBL/GenBank/DDBJ databases">
        <authorList>
            <person name="Varghese N."/>
            <person name="Submissions S."/>
        </authorList>
    </citation>
    <scope>NUCLEOTIDE SEQUENCE [LARGE SCALE GENOMIC DNA]</scope>
    <source>
        <strain evidence="4">CGMCC 1.11147</strain>
    </source>
</reference>
<evidence type="ECO:0000256" key="1">
    <source>
        <dbReference type="SAM" id="MobiDB-lite"/>
    </source>
</evidence>
<dbReference type="CDD" id="cd00085">
    <property type="entry name" value="HNHc"/>
    <property type="match status" value="1"/>
</dbReference>
<dbReference type="SMART" id="SM00507">
    <property type="entry name" value="HNHc"/>
    <property type="match status" value="1"/>
</dbReference>
<feature type="region of interest" description="Disordered" evidence="1">
    <location>
        <begin position="434"/>
        <end position="456"/>
    </location>
</feature>
<name>A0A1H0GYQ3_9ACTN</name>
<dbReference type="AlphaFoldDB" id="A0A1H0GYQ3"/>
<organism evidence="3 4">
    <name type="scientific">Nocardioides szechwanensis</name>
    <dbReference type="NCBI Taxonomy" id="1005944"/>
    <lineage>
        <taxon>Bacteria</taxon>
        <taxon>Bacillati</taxon>
        <taxon>Actinomycetota</taxon>
        <taxon>Actinomycetes</taxon>
        <taxon>Propionibacteriales</taxon>
        <taxon>Nocardioidaceae</taxon>
        <taxon>Nocardioides</taxon>
    </lineage>
</organism>
<dbReference type="Proteomes" id="UP000199004">
    <property type="component" value="Unassembled WGS sequence"/>
</dbReference>
<evidence type="ECO:0000313" key="4">
    <source>
        <dbReference type="Proteomes" id="UP000199004"/>
    </source>
</evidence>
<feature type="domain" description="HNH nuclease" evidence="2">
    <location>
        <begin position="354"/>
        <end position="404"/>
    </location>
</feature>
<dbReference type="OrthoDB" id="3776577at2"/>
<feature type="compositionally biased region" description="Basic and acidic residues" evidence="1">
    <location>
        <begin position="443"/>
        <end position="456"/>
    </location>
</feature>
<evidence type="ECO:0000313" key="3">
    <source>
        <dbReference type="EMBL" id="SDO12025.1"/>
    </source>
</evidence>
<feature type="compositionally biased region" description="Basic and acidic residues" evidence="1">
    <location>
        <begin position="61"/>
        <end position="77"/>
    </location>
</feature>
<gene>
    <name evidence="3" type="ORF">SAMN05192576_3397</name>
</gene>
<dbReference type="Gene3D" id="1.10.30.50">
    <property type="match status" value="1"/>
</dbReference>
<accession>A0A1H0GYQ3</accession>
<feature type="region of interest" description="Disordered" evidence="1">
    <location>
        <begin position="57"/>
        <end position="77"/>
    </location>
</feature>
<protein>
    <recommendedName>
        <fullName evidence="2">HNH nuclease domain-containing protein</fullName>
    </recommendedName>
</protein>
<sequence>MTATLGHDDQHSAGPDEPAVTPSELIARVRDARAAADRAEADLLELAVAWAHAHPANPWDDNWHAPKADGDDDGSPRVEHFEDPEQLEWFGIPEVAWEAPAAFAAANAMTTAAGKAFLRDALVLRHRLPRIYARLVRGQVQVWRARRIAQAVLGKPADVAAYVDTELASVAHQVGAVTLDRVLDDAMTRLYPEQREIEQLEELDKRHATLDERSLNHTGIGEMTLRAEWADLKDFDKALSLVAAALKRDGCPESLDVRRAVAIGILADPARALALINDDEPPAPTKEVVAYVHLGEEAVRGLDPTARDESGRTLLEQTVRLWCGRTDRHVTVRPVIDLNESHPGSEGYTPSESLRERVQLRNPTCVFPHCARPSRGCDLDHLIPWPIGLTTEGNLAPLCRHHHRLKTHTHWRYESLAPGVFLWRDPHDQRFLTTPTGATDLGQRPRLDSALRSHCG</sequence>
<dbReference type="STRING" id="1005944.SAMN05192576_3397"/>
<dbReference type="InterPro" id="IPR003615">
    <property type="entry name" value="HNH_nuc"/>
</dbReference>
<dbReference type="EMBL" id="FNIC01000006">
    <property type="protein sequence ID" value="SDO12025.1"/>
    <property type="molecule type" value="Genomic_DNA"/>
</dbReference>
<dbReference type="RefSeq" id="WP_091025995.1">
    <property type="nucleotide sequence ID" value="NZ_BKAE01000008.1"/>
</dbReference>